<dbReference type="PANTHER" id="PTHR30514:SF1">
    <property type="entry name" value="HTH-TYPE TRANSCRIPTIONAL REGULATOR HEXR-RELATED"/>
    <property type="match status" value="1"/>
</dbReference>
<dbReference type="CDD" id="cd05013">
    <property type="entry name" value="SIS_RpiR"/>
    <property type="match status" value="1"/>
</dbReference>
<evidence type="ECO:0000256" key="3">
    <source>
        <dbReference type="ARBA" id="ARBA00023152"/>
    </source>
</evidence>
<name>A0ABX6N3H4_9BURK</name>
<keyword evidence="4" id="KW-0804">Transcription</keyword>
<dbReference type="InterPro" id="IPR009057">
    <property type="entry name" value="Homeodomain-like_sf"/>
</dbReference>
<dbReference type="InterPro" id="IPR035472">
    <property type="entry name" value="RpiR-like_SIS"/>
</dbReference>
<feature type="domain" description="HTH rpiR-type" evidence="5">
    <location>
        <begin position="1"/>
        <end position="77"/>
    </location>
</feature>
<dbReference type="RefSeq" id="WP_171098042.1">
    <property type="nucleotide sequence ID" value="NZ_CP053084.1"/>
</dbReference>
<evidence type="ECO:0000313" key="7">
    <source>
        <dbReference type="EMBL" id="QJR28949.1"/>
    </source>
</evidence>
<dbReference type="Gene3D" id="1.10.10.10">
    <property type="entry name" value="Winged helix-like DNA-binding domain superfamily/Winged helix DNA-binding domain"/>
    <property type="match status" value="1"/>
</dbReference>
<dbReference type="EMBL" id="CP053084">
    <property type="protein sequence ID" value="QJR28949.1"/>
    <property type="molecule type" value="Genomic_DNA"/>
</dbReference>
<proteinExistence type="predicted"/>
<evidence type="ECO:0000256" key="1">
    <source>
        <dbReference type="ARBA" id="ARBA00023015"/>
    </source>
</evidence>
<keyword evidence="1" id="KW-0805">Transcription regulation</keyword>
<organism evidence="7 8">
    <name type="scientific">Limnobacter profundi</name>
    <dbReference type="NCBI Taxonomy" id="2732163"/>
    <lineage>
        <taxon>Bacteria</taxon>
        <taxon>Pseudomonadati</taxon>
        <taxon>Pseudomonadota</taxon>
        <taxon>Betaproteobacteria</taxon>
        <taxon>Burkholderiales</taxon>
        <taxon>Burkholderiaceae</taxon>
        <taxon>Limnobacter</taxon>
    </lineage>
</organism>
<dbReference type="InterPro" id="IPR046348">
    <property type="entry name" value="SIS_dom_sf"/>
</dbReference>
<evidence type="ECO:0000256" key="2">
    <source>
        <dbReference type="ARBA" id="ARBA00023125"/>
    </source>
</evidence>
<dbReference type="Gene3D" id="3.40.50.10490">
    <property type="entry name" value="Glucose-6-phosphate isomerase like protein, domain 1"/>
    <property type="match status" value="1"/>
</dbReference>
<evidence type="ECO:0000259" key="6">
    <source>
        <dbReference type="PROSITE" id="PS51464"/>
    </source>
</evidence>
<gene>
    <name evidence="7" type="ORF">HKT17_04115</name>
</gene>
<accession>A0ABX6N3H4</accession>
<sequence>MNLLDRIRMELDQFSSAEQAVAQLVLKDPSGFQKMPVTELAKRAGVSSPSVVRFCRSLGYEGLSDFKLKLAASLNAGVPFIHQSVKAGDSGETLIQKVLDNAIHTLRTFRNTAPAKPIDKATQLLAKTIAKKGRLVFYGVGNSGFVALDAEHKFFRMGCTAHAYSDGHLQIMAASMLNKGDCLIIISNSGRSQDLLDATQIARAAGASTIAITASGSPLAQAVQVHIPADHGEYYEQYSPMVSRLLHLCVVDVLATQVALQLGDSVQKNMARLKKNLIDSRYTK</sequence>
<dbReference type="InterPro" id="IPR000281">
    <property type="entry name" value="HTH_RpiR"/>
</dbReference>
<evidence type="ECO:0000313" key="8">
    <source>
        <dbReference type="Proteomes" id="UP000501130"/>
    </source>
</evidence>
<feature type="domain" description="SIS" evidence="6">
    <location>
        <begin position="125"/>
        <end position="264"/>
    </location>
</feature>
<dbReference type="InterPro" id="IPR001347">
    <property type="entry name" value="SIS_dom"/>
</dbReference>
<reference evidence="7 8" key="1">
    <citation type="submission" date="2020-05" db="EMBL/GenBank/DDBJ databases">
        <title>Compete genome of Limnobacter sp. SAORIC-580.</title>
        <authorList>
            <person name="Song J."/>
            <person name="Cho J.-C."/>
        </authorList>
    </citation>
    <scope>NUCLEOTIDE SEQUENCE [LARGE SCALE GENOMIC DNA]</scope>
    <source>
        <strain evidence="7 8">SAORIC-580</strain>
    </source>
</reference>
<evidence type="ECO:0000256" key="4">
    <source>
        <dbReference type="ARBA" id="ARBA00023163"/>
    </source>
</evidence>
<keyword evidence="2" id="KW-0238">DNA-binding</keyword>
<dbReference type="Pfam" id="PF01380">
    <property type="entry name" value="SIS"/>
    <property type="match status" value="1"/>
</dbReference>
<dbReference type="SUPFAM" id="SSF53697">
    <property type="entry name" value="SIS domain"/>
    <property type="match status" value="1"/>
</dbReference>
<dbReference type="PROSITE" id="PS51464">
    <property type="entry name" value="SIS"/>
    <property type="match status" value="1"/>
</dbReference>
<dbReference type="PROSITE" id="PS00356">
    <property type="entry name" value="HTH_LACI_1"/>
    <property type="match status" value="1"/>
</dbReference>
<dbReference type="InterPro" id="IPR047640">
    <property type="entry name" value="RpiR-like"/>
</dbReference>
<dbReference type="Pfam" id="PF01418">
    <property type="entry name" value="HTH_6"/>
    <property type="match status" value="1"/>
</dbReference>
<dbReference type="SUPFAM" id="SSF46689">
    <property type="entry name" value="Homeodomain-like"/>
    <property type="match status" value="1"/>
</dbReference>
<protein>
    <submittedName>
        <fullName evidence="7">MurR/RpiR family transcriptional regulator</fullName>
    </submittedName>
</protein>
<keyword evidence="8" id="KW-1185">Reference proteome</keyword>
<evidence type="ECO:0000259" key="5">
    <source>
        <dbReference type="PROSITE" id="PS51071"/>
    </source>
</evidence>
<keyword evidence="3" id="KW-0324">Glycolysis</keyword>
<dbReference type="PANTHER" id="PTHR30514">
    <property type="entry name" value="GLUCOKINASE"/>
    <property type="match status" value="1"/>
</dbReference>
<dbReference type="Proteomes" id="UP000501130">
    <property type="component" value="Chromosome"/>
</dbReference>
<dbReference type="InterPro" id="IPR036388">
    <property type="entry name" value="WH-like_DNA-bd_sf"/>
</dbReference>
<dbReference type="PROSITE" id="PS51071">
    <property type="entry name" value="HTH_RPIR"/>
    <property type="match status" value="1"/>
</dbReference>